<evidence type="ECO:0000313" key="2">
    <source>
        <dbReference type="EMBL" id="NML25046.1"/>
    </source>
</evidence>
<gene>
    <name evidence="2" type="ORF">HHL15_04800</name>
</gene>
<dbReference type="EMBL" id="JABBGA010000003">
    <property type="protein sequence ID" value="NML25046.1"/>
    <property type="molecule type" value="Genomic_DNA"/>
</dbReference>
<dbReference type="RefSeq" id="WP_169144697.1">
    <property type="nucleotide sequence ID" value="NZ_JABBGA010000003.1"/>
</dbReference>
<keyword evidence="3" id="KW-1185">Reference proteome</keyword>
<sequence length="99" mass="11274">MSPLKLLTACLIALGTLSVSLPASADRGEHRGHHKHWERHDHRHRHHDEYRYYRPYRAPVAVMPAPVYVPQPVYPAPAYAYSRDPAVVIGIPPLVIPLR</sequence>
<protein>
    <submittedName>
        <fullName evidence="2">Uncharacterized protein</fullName>
    </submittedName>
</protein>
<feature type="signal peptide" evidence="1">
    <location>
        <begin position="1"/>
        <end position="25"/>
    </location>
</feature>
<reference evidence="2 3" key="1">
    <citation type="submission" date="2020-04" db="EMBL/GenBank/DDBJ databases">
        <title>Zoogloea sp. G-4-1-14 isolated from soil.</title>
        <authorList>
            <person name="Dahal R.H."/>
        </authorList>
    </citation>
    <scope>NUCLEOTIDE SEQUENCE [LARGE SCALE GENOMIC DNA]</scope>
    <source>
        <strain evidence="2 3">G-4-1-14</strain>
    </source>
</reference>
<organism evidence="2 3">
    <name type="scientific">Zoogloea dura</name>
    <dbReference type="NCBI Taxonomy" id="2728840"/>
    <lineage>
        <taxon>Bacteria</taxon>
        <taxon>Pseudomonadati</taxon>
        <taxon>Pseudomonadota</taxon>
        <taxon>Betaproteobacteria</taxon>
        <taxon>Rhodocyclales</taxon>
        <taxon>Zoogloeaceae</taxon>
        <taxon>Zoogloea</taxon>
    </lineage>
</organism>
<proteinExistence type="predicted"/>
<dbReference type="Proteomes" id="UP000580043">
    <property type="component" value="Unassembled WGS sequence"/>
</dbReference>
<dbReference type="AlphaFoldDB" id="A0A848G1V7"/>
<accession>A0A848G1V7</accession>
<keyword evidence="1" id="KW-0732">Signal</keyword>
<comment type="caution">
    <text evidence="2">The sequence shown here is derived from an EMBL/GenBank/DDBJ whole genome shotgun (WGS) entry which is preliminary data.</text>
</comment>
<evidence type="ECO:0000313" key="3">
    <source>
        <dbReference type="Proteomes" id="UP000580043"/>
    </source>
</evidence>
<feature type="chain" id="PRO_5032596742" evidence="1">
    <location>
        <begin position="26"/>
        <end position="99"/>
    </location>
</feature>
<name>A0A848G1V7_9RHOO</name>
<evidence type="ECO:0000256" key="1">
    <source>
        <dbReference type="SAM" id="SignalP"/>
    </source>
</evidence>